<proteinExistence type="inferred from homology"/>
<dbReference type="Pfam" id="PF00082">
    <property type="entry name" value="Peptidase_S8"/>
    <property type="match status" value="1"/>
</dbReference>
<keyword evidence="2 7" id="KW-0645">Protease</keyword>
<comment type="caution">
    <text evidence="10">The sequence shown here is derived from an EMBL/GenBank/DDBJ whole genome shotgun (WGS) entry which is preliminary data.</text>
</comment>
<name>A0A1F6NK44_9BACT</name>
<dbReference type="Gene3D" id="3.40.50.200">
    <property type="entry name" value="Peptidase S8/S53 domain"/>
    <property type="match status" value="1"/>
</dbReference>
<feature type="chain" id="PRO_5009525796" description="Peptidase S8/S53 domain-containing protein" evidence="8">
    <location>
        <begin position="22"/>
        <end position="660"/>
    </location>
</feature>
<dbReference type="Pfam" id="PF13517">
    <property type="entry name" value="FG-GAP_3"/>
    <property type="match status" value="1"/>
</dbReference>
<evidence type="ECO:0000256" key="5">
    <source>
        <dbReference type="ARBA" id="ARBA00022825"/>
    </source>
</evidence>
<evidence type="ECO:0000256" key="7">
    <source>
        <dbReference type="PROSITE-ProRule" id="PRU01240"/>
    </source>
</evidence>
<dbReference type="InterPro" id="IPR000209">
    <property type="entry name" value="Peptidase_S8/S53_dom"/>
</dbReference>
<dbReference type="PANTHER" id="PTHR43806:SF11">
    <property type="entry name" value="CEREVISIN-RELATED"/>
    <property type="match status" value="1"/>
</dbReference>
<dbReference type="InterPro" id="IPR023828">
    <property type="entry name" value="Peptidase_S8_Ser-AS"/>
</dbReference>
<evidence type="ECO:0000313" key="11">
    <source>
        <dbReference type="Proteomes" id="UP000176300"/>
    </source>
</evidence>
<dbReference type="InterPro" id="IPR034204">
    <property type="entry name" value="PfSUB1-like_cat_dom"/>
</dbReference>
<keyword evidence="4 7" id="KW-0378">Hydrolase</keyword>
<evidence type="ECO:0000256" key="2">
    <source>
        <dbReference type="ARBA" id="ARBA00022670"/>
    </source>
</evidence>
<feature type="active site" description="Charge relay system" evidence="6 7">
    <location>
        <position position="310"/>
    </location>
</feature>
<dbReference type="Proteomes" id="UP000176300">
    <property type="component" value="Unassembled WGS sequence"/>
</dbReference>
<dbReference type="AlphaFoldDB" id="A0A1F6NK44"/>
<dbReference type="InterPro" id="IPR028994">
    <property type="entry name" value="Integrin_alpha_N"/>
</dbReference>
<feature type="domain" description="Peptidase S8/S53" evidence="9">
    <location>
        <begin position="51"/>
        <end position="361"/>
    </location>
</feature>
<dbReference type="InterPro" id="IPR036852">
    <property type="entry name" value="Peptidase_S8/S53_dom_sf"/>
</dbReference>
<organism evidence="10 11">
    <name type="scientific">Candidatus Magasanikbacteria bacterium RIFOXYB1_FULL_40_15</name>
    <dbReference type="NCBI Taxonomy" id="1798697"/>
    <lineage>
        <taxon>Bacteria</taxon>
        <taxon>Candidatus Magasanikiibacteriota</taxon>
    </lineage>
</organism>
<feature type="active site" description="Charge relay system" evidence="6 7">
    <location>
        <position position="58"/>
    </location>
</feature>
<protein>
    <recommendedName>
        <fullName evidence="9">Peptidase S8/S53 domain-containing protein</fullName>
    </recommendedName>
</protein>
<evidence type="ECO:0000256" key="8">
    <source>
        <dbReference type="SAM" id="SignalP"/>
    </source>
</evidence>
<dbReference type="InterPro" id="IPR013517">
    <property type="entry name" value="FG-GAP"/>
</dbReference>
<dbReference type="PROSITE" id="PS00137">
    <property type="entry name" value="SUBTILASE_HIS"/>
    <property type="match status" value="1"/>
</dbReference>
<comment type="similarity">
    <text evidence="1 7">Belongs to the peptidase S8 family.</text>
</comment>
<dbReference type="PROSITE" id="PS51892">
    <property type="entry name" value="SUBTILASE"/>
    <property type="match status" value="1"/>
</dbReference>
<dbReference type="Gene3D" id="2.130.10.130">
    <property type="entry name" value="Integrin alpha, N-terminal"/>
    <property type="match status" value="1"/>
</dbReference>
<dbReference type="GO" id="GO:0004252">
    <property type="term" value="F:serine-type endopeptidase activity"/>
    <property type="evidence" value="ECO:0007669"/>
    <property type="project" value="UniProtKB-UniRule"/>
</dbReference>
<gene>
    <name evidence="10" type="ORF">A2373_02660</name>
</gene>
<dbReference type="PANTHER" id="PTHR43806">
    <property type="entry name" value="PEPTIDASE S8"/>
    <property type="match status" value="1"/>
</dbReference>
<sequence length="660" mass="72069">MKRLFILAVMALFLAPSVVSARLPNDPFTEQWSFKDAKVYEAWDKETGSGEVVVAIIDNGFDTFHPDLFPNVWKNVDEIADNKIDDDKNGYVDDVWGWDFSSYDANHDGIFTDEEMNIGNNEPRPWVVGRQGMDDEIHHGSVVAGIIGAVGNNNKLGAGINWKVKLMNLKVLEVSGVGDLNPLTRAIYYAVNNGADIINVSLVGDPFKEVKDAIKYAYDKGVVVVAAAGNNRVALNLSPVYPVCADAGEGEEWVLGVTAIDENHYLAPFSNVGSSCIDLTAPGVNVSSTLRFAPRYGLTKEYSNGWNGTSFAAPIVSGAAALIKSIQPAWSPKQIYQAILSTVHRTPPSDPAAYAEIYGAGLIQVAAAVDYALSFISSTHPLNHFYALDTADGVTQKTKPGDLEMVESKNEQVLGIDGVASFKYGFVTLKKINKDKSEVIIYNQDWIKTDSWIVSSLGKLDIAIGDVLGDENEEIILSPAYGSKNVLRIFDLQGKELDSLWDNISNRGVSIGLIDAKDKKKQILAVYGGESVKLKHFDGDLNIIREIDLPFIKNTGIPAAGDIDGDGIQDYVVAGGVGDIPYLAYYNPDGSLKRKFFGYDTDYSGGLDIFVGDFDNDGKDDVFVGPQSSEGSLIFWNYKSKKVAEWKYQSGNKMMYLPVF</sequence>
<dbReference type="EMBL" id="MFQS01000001">
    <property type="protein sequence ID" value="OGH84120.1"/>
    <property type="molecule type" value="Genomic_DNA"/>
</dbReference>
<keyword evidence="3 8" id="KW-0732">Signal</keyword>
<dbReference type="PROSITE" id="PS00138">
    <property type="entry name" value="SUBTILASE_SER"/>
    <property type="match status" value="1"/>
</dbReference>
<dbReference type="SUPFAM" id="SSF52743">
    <property type="entry name" value="Subtilisin-like"/>
    <property type="match status" value="1"/>
</dbReference>
<evidence type="ECO:0000256" key="1">
    <source>
        <dbReference type="ARBA" id="ARBA00011073"/>
    </source>
</evidence>
<dbReference type="InterPro" id="IPR022398">
    <property type="entry name" value="Peptidase_S8_His-AS"/>
</dbReference>
<feature type="signal peptide" evidence="8">
    <location>
        <begin position="1"/>
        <end position="21"/>
    </location>
</feature>
<evidence type="ECO:0000259" key="9">
    <source>
        <dbReference type="Pfam" id="PF00082"/>
    </source>
</evidence>
<feature type="active site" description="Charge relay system" evidence="6 7">
    <location>
        <position position="139"/>
    </location>
</feature>
<evidence type="ECO:0000256" key="4">
    <source>
        <dbReference type="ARBA" id="ARBA00022801"/>
    </source>
</evidence>
<dbReference type="CDD" id="cd07473">
    <property type="entry name" value="Peptidases_S8_Subtilisin_like"/>
    <property type="match status" value="1"/>
</dbReference>
<evidence type="ECO:0000313" key="10">
    <source>
        <dbReference type="EMBL" id="OGH84120.1"/>
    </source>
</evidence>
<dbReference type="GO" id="GO:0006508">
    <property type="term" value="P:proteolysis"/>
    <property type="evidence" value="ECO:0007669"/>
    <property type="project" value="UniProtKB-KW"/>
</dbReference>
<reference evidence="10 11" key="1">
    <citation type="journal article" date="2016" name="Nat. Commun.">
        <title>Thousands of microbial genomes shed light on interconnected biogeochemical processes in an aquifer system.</title>
        <authorList>
            <person name="Anantharaman K."/>
            <person name="Brown C.T."/>
            <person name="Hug L.A."/>
            <person name="Sharon I."/>
            <person name="Castelle C.J."/>
            <person name="Probst A.J."/>
            <person name="Thomas B.C."/>
            <person name="Singh A."/>
            <person name="Wilkins M.J."/>
            <person name="Karaoz U."/>
            <person name="Brodie E.L."/>
            <person name="Williams K.H."/>
            <person name="Hubbard S.S."/>
            <person name="Banfield J.F."/>
        </authorList>
    </citation>
    <scope>NUCLEOTIDE SEQUENCE [LARGE SCALE GENOMIC DNA]</scope>
</reference>
<dbReference type="SUPFAM" id="SSF69318">
    <property type="entry name" value="Integrin alpha N-terminal domain"/>
    <property type="match status" value="1"/>
</dbReference>
<dbReference type="InterPro" id="IPR015500">
    <property type="entry name" value="Peptidase_S8_subtilisin-rel"/>
</dbReference>
<dbReference type="PRINTS" id="PR00723">
    <property type="entry name" value="SUBTILISIN"/>
</dbReference>
<evidence type="ECO:0000256" key="3">
    <source>
        <dbReference type="ARBA" id="ARBA00022729"/>
    </source>
</evidence>
<dbReference type="STRING" id="1798697.A2373_02660"/>
<evidence type="ECO:0000256" key="6">
    <source>
        <dbReference type="PIRSR" id="PIRSR615500-1"/>
    </source>
</evidence>
<keyword evidence="5 7" id="KW-0720">Serine protease</keyword>
<dbReference type="InterPro" id="IPR050131">
    <property type="entry name" value="Peptidase_S8_subtilisin-like"/>
</dbReference>
<accession>A0A1F6NK44</accession>